<dbReference type="Proteomes" id="UP001627154">
    <property type="component" value="Unassembled WGS sequence"/>
</dbReference>
<proteinExistence type="predicted"/>
<dbReference type="AlphaFoldDB" id="A0ABD2VZ03"/>
<comment type="caution">
    <text evidence="1">The sequence shown here is derived from an EMBL/GenBank/DDBJ whole genome shotgun (WGS) entry which is preliminary data.</text>
</comment>
<evidence type="ECO:0000313" key="1">
    <source>
        <dbReference type="EMBL" id="KAL3385834.1"/>
    </source>
</evidence>
<protein>
    <submittedName>
        <fullName evidence="1">Uncharacterized protein</fullName>
    </submittedName>
</protein>
<accession>A0ABD2VZ03</accession>
<gene>
    <name evidence="1" type="ORF">TKK_018569</name>
</gene>
<sequence length="141" mass="16293">MRLHGLRWRGLEFPHERSRKKDRGLLYKGYTSYWVEVLSLNHTHTRSAPFPTDSPNPRKNKKYHEYAMCAQDETLAVLAFDSSGSSSFVHFDKHSSGGASRVYTIHNTIYIFAGKHKPRTPMWTAICMRYTLSKKADARTV</sequence>
<keyword evidence="2" id="KW-1185">Reference proteome</keyword>
<evidence type="ECO:0000313" key="2">
    <source>
        <dbReference type="Proteomes" id="UP001627154"/>
    </source>
</evidence>
<organism evidence="1 2">
    <name type="scientific">Trichogramma kaykai</name>
    <dbReference type="NCBI Taxonomy" id="54128"/>
    <lineage>
        <taxon>Eukaryota</taxon>
        <taxon>Metazoa</taxon>
        <taxon>Ecdysozoa</taxon>
        <taxon>Arthropoda</taxon>
        <taxon>Hexapoda</taxon>
        <taxon>Insecta</taxon>
        <taxon>Pterygota</taxon>
        <taxon>Neoptera</taxon>
        <taxon>Endopterygota</taxon>
        <taxon>Hymenoptera</taxon>
        <taxon>Apocrita</taxon>
        <taxon>Proctotrupomorpha</taxon>
        <taxon>Chalcidoidea</taxon>
        <taxon>Trichogrammatidae</taxon>
        <taxon>Trichogramma</taxon>
    </lineage>
</organism>
<dbReference type="EMBL" id="JBJJXI010000151">
    <property type="protein sequence ID" value="KAL3385834.1"/>
    <property type="molecule type" value="Genomic_DNA"/>
</dbReference>
<name>A0ABD2VZ03_9HYME</name>
<reference evidence="1 2" key="1">
    <citation type="journal article" date="2024" name="bioRxiv">
        <title>A reference genome for Trichogramma kaykai: A tiny desert-dwelling parasitoid wasp with competing sex-ratio distorters.</title>
        <authorList>
            <person name="Culotta J."/>
            <person name="Lindsey A.R."/>
        </authorList>
    </citation>
    <scope>NUCLEOTIDE SEQUENCE [LARGE SCALE GENOMIC DNA]</scope>
    <source>
        <strain evidence="1 2">KSX58</strain>
    </source>
</reference>